<dbReference type="Pfam" id="PF13855">
    <property type="entry name" value="LRR_8"/>
    <property type="match status" value="2"/>
</dbReference>
<dbReference type="Proteomes" id="UP001140206">
    <property type="component" value="Chromosome 1"/>
</dbReference>
<comment type="similarity">
    <text evidence="2">Belongs to the RLP family.</text>
</comment>
<feature type="transmembrane region" description="Helical" evidence="12">
    <location>
        <begin position="500"/>
        <end position="522"/>
    </location>
</feature>
<dbReference type="InterPro" id="IPR001611">
    <property type="entry name" value="Leu-rich_rpt"/>
</dbReference>
<dbReference type="Gene3D" id="3.80.10.10">
    <property type="entry name" value="Ribonuclease Inhibitor"/>
    <property type="match status" value="2"/>
</dbReference>
<accession>A0AAV8HZ95</accession>
<protein>
    <submittedName>
        <fullName evidence="13">Receptor-like protein 12</fullName>
    </submittedName>
</protein>
<dbReference type="PANTHER" id="PTHR48063">
    <property type="entry name" value="LRR RECEPTOR-LIKE KINASE"/>
    <property type="match status" value="1"/>
</dbReference>
<evidence type="ECO:0000256" key="10">
    <source>
        <dbReference type="ARBA" id="ARBA00023170"/>
    </source>
</evidence>
<proteinExistence type="inferred from homology"/>
<dbReference type="InterPro" id="IPR032675">
    <property type="entry name" value="LRR_dom_sf"/>
</dbReference>
<evidence type="ECO:0000256" key="6">
    <source>
        <dbReference type="ARBA" id="ARBA00022729"/>
    </source>
</evidence>
<evidence type="ECO:0000256" key="7">
    <source>
        <dbReference type="ARBA" id="ARBA00022737"/>
    </source>
</evidence>
<evidence type="ECO:0000256" key="11">
    <source>
        <dbReference type="ARBA" id="ARBA00023180"/>
    </source>
</evidence>
<dbReference type="SUPFAM" id="SSF52058">
    <property type="entry name" value="L domain-like"/>
    <property type="match status" value="2"/>
</dbReference>
<evidence type="ECO:0000256" key="3">
    <source>
        <dbReference type="ARBA" id="ARBA00022475"/>
    </source>
</evidence>
<dbReference type="PRINTS" id="PR00019">
    <property type="entry name" value="LEURICHRPT"/>
</dbReference>
<comment type="subcellular location">
    <subcellularLocation>
        <location evidence="1">Cell membrane</location>
        <topology evidence="1">Single-pass type I membrane protein</topology>
    </subcellularLocation>
</comment>
<keyword evidence="10 13" id="KW-0675">Receptor</keyword>
<keyword evidence="14" id="KW-1185">Reference proteome</keyword>
<evidence type="ECO:0000256" key="2">
    <source>
        <dbReference type="ARBA" id="ARBA00009592"/>
    </source>
</evidence>
<sequence>MTNLEYLILSENSISLIVSRNWRPPFRLRWADFSSCRLGPKFPEWLKWQTNVLYLDISNTKIADEVPVWFWHVFSKALHLDLSKNNLSGFMPESLEFMSVTYLFLSENQFQGFVPRLSKSLSILDLSKNTFYGFLPSNWEKLILENINLRQNSLSGSIPQFICQLKHLYFLDLSCNFLVGNIPNCGRSNLDPNQKNYSRLGSSTTQSLVEQKYCAKLSSLFLSHNKLSGEFPKHLTHFPSLIALDLENNNFFGGIPPWIAKKLPYLRLLLLGSNRFNGTIPDQLFQLEQLQILDLSNNNLNGIVPCSMKTMTLMTIKDATDLGPGPFNLINDWWNFIFGYIMMIIIEVDTKGELFDFKRGVLDFKSLDLSGNNLVGNIPEEIGALEGLTNLNLPRNKLSGFIPISIGNLQLLESLDFSKNELSGSIPSSLADLTFLSHLNMSYNNLSGRIPSGHQLQTLDDPSIYEGNNGLCGFPLPIECSESKTISQSFVSENRKSHQFYVGAIIGFSVGAWMVYGIFIFITPWRVAYFVIVDNMYDRLYVFVILNWARSTWK</sequence>
<dbReference type="FunFam" id="3.80.10.10:FF:000213">
    <property type="entry name" value="Tyrosine-sulfated glycopeptide receptor 1"/>
    <property type="match status" value="1"/>
</dbReference>
<keyword evidence="6" id="KW-0732">Signal</keyword>
<gene>
    <name evidence="13" type="ORF">LUZ62_033692</name>
</gene>
<dbReference type="FunFam" id="3.80.10.10:FF:001347">
    <property type="entry name" value="LRR receptor-like serine/threonine-protein kinase GSO2"/>
    <property type="match status" value="1"/>
</dbReference>
<evidence type="ECO:0000313" key="13">
    <source>
        <dbReference type="EMBL" id="KAJ4821126.1"/>
    </source>
</evidence>
<dbReference type="EMBL" id="JAMFTS010000001">
    <property type="protein sequence ID" value="KAJ4821126.1"/>
    <property type="molecule type" value="Genomic_DNA"/>
</dbReference>
<keyword evidence="11" id="KW-0325">Glycoprotein</keyword>
<keyword evidence="8 12" id="KW-1133">Transmembrane helix</keyword>
<evidence type="ECO:0000256" key="12">
    <source>
        <dbReference type="SAM" id="Phobius"/>
    </source>
</evidence>
<keyword evidence="4" id="KW-0433">Leucine-rich repeat</keyword>
<name>A0AAV8HZ95_9POAL</name>
<dbReference type="AlphaFoldDB" id="A0AAV8HZ95"/>
<keyword evidence="3" id="KW-1003">Cell membrane</keyword>
<reference evidence="13" key="1">
    <citation type="submission" date="2022-08" db="EMBL/GenBank/DDBJ databases">
        <authorList>
            <person name="Marques A."/>
        </authorList>
    </citation>
    <scope>NUCLEOTIDE SEQUENCE</scope>
    <source>
        <strain evidence="13">RhyPub2mFocal</strain>
        <tissue evidence="13">Leaves</tissue>
    </source>
</reference>
<evidence type="ECO:0000256" key="9">
    <source>
        <dbReference type="ARBA" id="ARBA00023136"/>
    </source>
</evidence>
<evidence type="ECO:0000313" key="14">
    <source>
        <dbReference type="Proteomes" id="UP001140206"/>
    </source>
</evidence>
<keyword evidence="9 12" id="KW-0472">Membrane</keyword>
<organism evidence="13 14">
    <name type="scientific">Rhynchospora pubera</name>
    <dbReference type="NCBI Taxonomy" id="906938"/>
    <lineage>
        <taxon>Eukaryota</taxon>
        <taxon>Viridiplantae</taxon>
        <taxon>Streptophyta</taxon>
        <taxon>Embryophyta</taxon>
        <taxon>Tracheophyta</taxon>
        <taxon>Spermatophyta</taxon>
        <taxon>Magnoliopsida</taxon>
        <taxon>Liliopsida</taxon>
        <taxon>Poales</taxon>
        <taxon>Cyperaceae</taxon>
        <taxon>Cyperoideae</taxon>
        <taxon>Rhynchosporeae</taxon>
        <taxon>Rhynchospora</taxon>
    </lineage>
</organism>
<dbReference type="InterPro" id="IPR046956">
    <property type="entry name" value="RLP23-like"/>
</dbReference>
<keyword evidence="7" id="KW-0677">Repeat</keyword>
<evidence type="ECO:0000256" key="8">
    <source>
        <dbReference type="ARBA" id="ARBA00022989"/>
    </source>
</evidence>
<evidence type="ECO:0000256" key="4">
    <source>
        <dbReference type="ARBA" id="ARBA00022614"/>
    </source>
</evidence>
<dbReference type="PANTHER" id="PTHR48063:SF90">
    <property type="entry name" value="OS11G0565920 PROTEIN"/>
    <property type="match status" value="1"/>
</dbReference>
<keyword evidence="5 12" id="KW-0812">Transmembrane</keyword>
<evidence type="ECO:0000256" key="1">
    <source>
        <dbReference type="ARBA" id="ARBA00004251"/>
    </source>
</evidence>
<evidence type="ECO:0000256" key="5">
    <source>
        <dbReference type="ARBA" id="ARBA00022692"/>
    </source>
</evidence>
<dbReference type="Pfam" id="PF00560">
    <property type="entry name" value="LRR_1"/>
    <property type="match status" value="5"/>
</dbReference>
<comment type="caution">
    <text evidence="13">The sequence shown here is derived from an EMBL/GenBank/DDBJ whole genome shotgun (WGS) entry which is preliminary data.</text>
</comment>
<dbReference type="GO" id="GO:0005886">
    <property type="term" value="C:plasma membrane"/>
    <property type="evidence" value="ECO:0007669"/>
    <property type="project" value="UniProtKB-SubCell"/>
</dbReference>